<feature type="domain" description="Endonuclease/exonuclease/phosphatase" evidence="2">
    <location>
        <begin position="83"/>
        <end position="402"/>
    </location>
</feature>
<gene>
    <name evidence="3" type="ORF">MKW98_015725</name>
</gene>
<dbReference type="InterPro" id="IPR036691">
    <property type="entry name" value="Endo/exonu/phosph_ase_sf"/>
</dbReference>
<feature type="region of interest" description="Disordered" evidence="1">
    <location>
        <begin position="417"/>
        <end position="436"/>
    </location>
</feature>
<name>A0AAD4XGS2_9MAGN</name>
<dbReference type="AlphaFoldDB" id="A0AAD4XGS2"/>
<accession>A0AAD4XGS2</accession>
<evidence type="ECO:0000259" key="2">
    <source>
        <dbReference type="Pfam" id="PF03372"/>
    </source>
</evidence>
<dbReference type="PANTHER" id="PTHR12121:SF82">
    <property type="entry name" value="CARBON CATABOLITE REPRESSOR PROTEIN 4 HOMOLOG 3"/>
    <property type="match status" value="1"/>
</dbReference>
<sequence>MALEALSVSFSSQALFSRKTFHGRSLRGCCFSRTSLSINICNRIERWYNPNSNKTFVHPKIIRRWVESDSPPPHSNDKFTVVSYNVLSERNASKHGGLYSNVACQFVNWDYRKKLICEELIGLDSDIICLQEVDRYNDLLATMEKEGYVGNYKRRTGDATDGCAMFWKPNVFKLLEGESIEFKEFELRDNIAQLSVFEMCNADTSRILVGNIHVLFNQNRGDMKLGQIRLLLSRAHALSEKWGNIPMVLAGDFNITPQSAVYKFLSSSELHITLHDRKDLSGQKSRHPAQFTGGKIKPGILKDSDFEYCWTDEEIENATGDSSKTVLENPLELRSSYATVKGTARDSLGEPAATSYHSMFLGTVDYLWYSNDLVPTRVLDTPSIDILLKTRGLPNKHLGSDHLALGSEFSFSQCNKKDKNGSTTTAASTAATKIVE</sequence>
<dbReference type="Pfam" id="PF03372">
    <property type="entry name" value="Exo_endo_phos"/>
    <property type="match status" value="1"/>
</dbReference>
<dbReference type="InterPro" id="IPR050410">
    <property type="entry name" value="CCR4/nocturin_mRNA_transcr"/>
</dbReference>
<dbReference type="Proteomes" id="UP001202328">
    <property type="component" value="Unassembled WGS sequence"/>
</dbReference>
<evidence type="ECO:0000256" key="1">
    <source>
        <dbReference type="SAM" id="MobiDB-lite"/>
    </source>
</evidence>
<proteinExistence type="predicted"/>
<dbReference type="Gene3D" id="3.60.10.10">
    <property type="entry name" value="Endonuclease/exonuclease/phosphatase"/>
    <property type="match status" value="1"/>
</dbReference>
<dbReference type="SUPFAM" id="SSF56219">
    <property type="entry name" value="DNase I-like"/>
    <property type="match status" value="1"/>
</dbReference>
<reference evidence="3" key="1">
    <citation type="submission" date="2022-04" db="EMBL/GenBank/DDBJ databases">
        <title>A functionally conserved STORR gene fusion in Papaver species that diverged 16.8 million years ago.</title>
        <authorList>
            <person name="Catania T."/>
        </authorList>
    </citation>
    <scope>NUCLEOTIDE SEQUENCE</scope>
    <source>
        <strain evidence="3">S-188037</strain>
    </source>
</reference>
<dbReference type="InterPro" id="IPR005135">
    <property type="entry name" value="Endo/exonuclease/phosphatase"/>
</dbReference>
<dbReference type="FunFam" id="3.60.10.10:FF:000080">
    <property type="entry name" value="Carbon catabolite repressor protein 4 homolog 3"/>
    <property type="match status" value="1"/>
</dbReference>
<dbReference type="EMBL" id="JAJJMB010010084">
    <property type="protein sequence ID" value="KAI3911068.1"/>
    <property type="molecule type" value="Genomic_DNA"/>
</dbReference>
<feature type="compositionally biased region" description="Low complexity" evidence="1">
    <location>
        <begin position="422"/>
        <end position="436"/>
    </location>
</feature>
<keyword evidence="4" id="KW-1185">Reference proteome</keyword>
<evidence type="ECO:0000313" key="3">
    <source>
        <dbReference type="EMBL" id="KAI3911068.1"/>
    </source>
</evidence>
<organism evidence="3 4">
    <name type="scientific">Papaver atlanticum</name>
    <dbReference type="NCBI Taxonomy" id="357466"/>
    <lineage>
        <taxon>Eukaryota</taxon>
        <taxon>Viridiplantae</taxon>
        <taxon>Streptophyta</taxon>
        <taxon>Embryophyta</taxon>
        <taxon>Tracheophyta</taxon>
        <taxon>Spermatophyta</taxon>
        <taxon>Magnoliopsida</taxon>
        <taxon>Ranunculales</taxon>
        <taxon>Papaveraceae</taxon>
        <taxon>Papaveroideae</taxon>
        <taxon>Papaver</taxon>
    </lineage>
</organism>
<dbReference type="PANTHER" id="PTHR12121">
    <property type="entry name" value="CARBON CATABOLITE REPRESSOR PROTEIN 4"/>
    <property type="match status" value="1"/>
</dbReference>
<protein>
    <recommendedName>
        <fullName evidence="2">Endonuclease/exonuclease/phosphatase domain-containing protein</fullName>
    </recommendedName>
</protein>
<dbReference type="GO" id="GO:0000175">
    <property type="term" value="F:3'-5'-RNA exonuclease activity"/>
    <property type="evidence" value="ECO:0007669"/>
    <property type="project" value="TreeGrafter"/>
</dbReference>
<comment type="caution">
    <text evidence="3">The sequence shown here is derived from an EMBL/GenBank/DDBJ whole genome shotgun (WGS) entry which is preliminary data.</text>
</comment>
<evidence type="ECO:0000313" key="4">
    <source>
        <dbReference type="Proteomes" id="UP001202328"/>
    </source>
</evidence>